<evidence type="ECO:0000259" key="2">
    <source>
        <dbReference type="Pfam" id="PF00857"/>
    </source>
</evidence>
<gene>
    <name evidence="3" type="ORF">C4B63_21g280</name>
</gene>
<organism evidence="3 4">
    <name type="scientific">Trypanosoma cruzi</name>
    <dbReference type="NCBI Taxonomy" id="5693"/>
    <lineage>
        <taxon>Eukaryota</taxon>
        <taxon>Discoba</taxon>
        <taxon>Euglenozoa</taxon>
        <taxon>Kinetoplastea</taxon>
        <taxon>Metakinetoplastina</taxon>
        <taxon>Trypanosomatida</taxon>
        <taxon>Trypanosomatidae</taxon>
        <taxon>Trypanosoma</taxon>
        <taxon>Schizotrypanum</taxon>
    </lineage>
</organism>
<dbReference type="PANTHER" id="PTHR14119:SF3">
    <property type="entry name" value="ISOCHORISMATASE DOMAIN-CONTAINING PROTEIN 2"/>
    <property type="match status" value="1"/>
</dbReference>
<dbReference type="VEuPathDB" id="TriTrypDB:TcCLB.505945.30"/>
<reference evidence="3 4" key="1">
    <citation type="journal article" date="2018" name="Microb. Genom.">
        <title>Expanding an expanded genome: long-read sequencing of Trypanosoma cruzi.</title>
        <authorList>
            <person name="Berna L."/>
            <person name="Rodriguez M."/>
            <person name="Chiribao M.L."/>
            <person name="Parodi-Talice A."/>
            <person name="Pita S."/>
            <person name="Rijo G."/>
            <person name="Alvarez-Valin F."/>
            <person name="Robello C."/>
        </authorList>
    </citation>
    <scope>NUCLEOTIDE SEQUENCE [LARGE SCALE GENOMIC DNA]</scope>
    <source>
        <strain evidence="3 4">Dm28c</strain>
    </source>
</reference>
<feature type="domain" description="Isochorismatase-like" evidence="2">
    <location>
        <begin position="13"/>
        <end position="165"/>
    </location>
</feature>
<comment type="caution">
    <text evidence="3">The sequence shown here is derived from an EMBL/GenBank/DDBJ whole genome shotgun (WGS) entry which is preliminary data.</text>
</comment>
<accession>A0A2V2VMX9</accession>
<dbReference type="Gene3D" id="3.40.50.850">
    <property type="entry name" value="Isochorismatase-like"/>
    <property type="match status" value="1"/>
</dbReference>
<dbReference type="VEuPathDB" id="TriTrypDB:TcCLB.509553.30"/>
<proteinExistence type="inferred from homology"/>
<dbReference type="Proteomes" id="UP000246121">
    <property type="component" value="Unassembled WGS sequence"/>
</dbReference>
<dbReference type="VEuPathDB" id="TriTrypDB:TCDM_09331"/>
<dbReference type="InterPro" id="IPR050993">
    <property type="entry name" value="Isochorismatase_domain"/>
</dbReference>
<dbReference type="AlphaFoldDB" id="A0A2V2VMX9"/>
<evidence type="ECO:0000256" key="1">
    <source>
        <dbReference type="ARBA" id="ARBA00006336"/>
    </source>
</evidence>
<dbReference type="SUPFAM" id="SSF52499">
    <property type="entry name" value="Isochorismatase-like hydrolases"/>
    <property type="match status" value="1"/>
</dbReference>
<dbReference type="VEuPathDB" id="TriTrypDB:TcCL_ESM05817"/>
<dbReference type="PANTHER" id="PTHR14119">
    <property type="entry name" value="HYDROLASE"/>
    <property type="match status" value="1"/>
</dbReference>
<dbReference type="VEuPathDB" id="TriTrypDB:BCY84_21459"/>
<evidence type="ECO:0000313" key="4">
    <source>
        <dbReference type="Proteomes" id="UP000246121"/>
    </source>
</evidence>
<dbReference type="VEuPathDB" id="TriTrypDB:TcG_08021"/>
<protein>
    <submittedName>
        <fullName evidence="3">Putative ribonuclease mar1</fullName>
    </submittedName>
</protein>
<dbReference type="Pfam" id="PF00857">
    <property type="entry name" value="Isochorismatase"/>
    <property type="match status" value="1"/>
</dbReference>
<dbReference type="InterPro" id="IPR000868">
    <property type="entry name" value="Isochorismatase-like_dom"/>
</dbReference>
<dbReference type="VEuPathDB" id="TriTrypDB:TcYC6_0063720"/>
<sequence length="196" mass="21393">MSRLLKHYGSCKTAFLCCDIQEKLAGRVVNFDNCVFVANRFAALHTALGTAHSVYVVTEQYPKGVGPTSAEIRLPPDAHVFSKTQSPMLLPEVMALVDLPEVEQFVLWGLETHVCVLQTAAALLDMKKKVAIAVDGCGSRSQGDHCTAIQLMQSWSGDGCYVSTSESILMQLLKDASDPVFKTVAPLMKQTHPIRI</sequence>
<evidence type="ECO:0000313" key="3">
    <source>
        <dbReference type="EMBL" id="PWU95683.1"/>
    </source>
</evidence>
<dbReference type="EMBL" id="PRFA01000021">
    <property type="protein sequence ID" value="PWU95683.1"/>
    <property type="molecule type" value="Genomic_DNA"/>
</dbReference>
<dbReference type="VEuPathDB" id="TriTrypDB:C3747_59g210"/>
<comment type="similarity">
    <text evidence="1">Belongs to the isochorismatase family.</text>
</comment>
<dbReference type="VEuPathDB" id="TriTrypDB:C4B63_21g280"/>
<dbReference type="VEuPathDB" id="TriTrypDB:TcBrA4_0070690"/>
<dbReference type="InterPro" id="IPR036380">
    <property type="entry name" value="Isochorismatase-like_sf"/>
</dbReference>
<name>A0A2V2VMX9_TRYCR</name>